<proteinExistence type="predicted"/>
<dbReference type="Proteomes" id="UP000188320">
    <property type="component" value="Unassembled WGS sequence"/>
</dbReference>
<gene>
    <name evidence="1" type="ORF">AX774_g1294</name>
</gene>
<evidence type="ECO:0000313" key="1">
    <source>
        <dbReference type="EMBL" id="OMH85151.1"/>
    </source>
</evidence>
<keyword evidence="2" id="KW-1185">Reference proteome</keyword>
<name>A0A1R1PW11_ZANCU</name>
<reference evidence="2" key="1">
    <citation type="submission" date="2017-01" db="EMBL/GenBank/DDBJ databases">
        <authorList>
            <person name="Wang Y."/>
            <person name="White M."/>
            <person name="Kvist S."/>
            <person name="Moncalvo J.-M."/>
        </authorList>
    </citation>
    <scope>NUCLEOTIDE SEQUENCE [LARGE SCALE GENOMIC DNA]</scope>
    <source>
        <strain evidence="2">COL-18-3</strain>
    </source>
</reference>
<comment type="caution">
    <text evidence="1">The sequence shown here is derived from an EMBL/GenBank/DDBJ whole genome shotgun (WGS) entry which is preliminary data.</text>
</comment>
<dbReference type="EMBL" id="LSSK01000107">
    <property type="protein sequence ID" value="OMH85151.1"/>
    <property type="molecule type" value="Genomic_DNA"/>
</dbReference>
<evidence type="ECO:0000313" key="2">
    <source>
        <dbReference type="Proteomes" id="UP000188320"/>
    </source>
</evidence>
<dbReference type="AlphaFoldDB" id="A0A1R1PW11"/>
<sequence length="133" mass="15399">MPFLNVFTTDTINIPYFLDSKLYSCTFTSSSMSNPTPRVVTWLPLAVNTFSCLSKQRHCNSFYKYQLQVCPKSQNYVLKLSSGYLTFDQPAKRNTLCKNDHAGNSKAFCAVYEIPHNLYEYLFTYILKGYSFF</sequence>
<accession>A0A1R1PW11</accession>
<organism evidence="1 2">
    <name type="scientific">Zancudomyces culisetae</name>
    <name type="common">Gut fungus</name>
    <name type="synonym">Smittium culisetae</name>
    <dbReference type="NCBI Taxonomy" id="1213189"/>
    <lineage>
        <taxon>Eukaryota</taxon>
        <taxon>Fungi</taxon>
        <taxon>Fungi incertae sedis</taxon>
        <taxon>Zoopagomycota</taxon>
        <taxon>Kickxellomycotina</taxon>
        <taxon>Harpellomycetes</taxon>
        <taxon>Harpellales</taxon>
        <taxon>Legeriomycetaceae</taxon>
        <taxon>Zancudomyces</taxon>
    </lineage>
</organism>
<protein>
    <submittedName>
        <fullName evidence="1">Uncharacterized protein</fullName>
    </submittedName>
</protein>